<keyword evidence="4" id="KW-1185">Reference proteome</keyword>
<proteinExistence type="predicted"/>
<dbReference type="Proteomes" id="UP000268652">
    <property type="component" value="Unassembled WGS sequence"/>
</dbReference>
<dbReference type="Proteomes" id="UP000275024">
    <property type="component" value="Unassembled WGS sequence"/>
</dbReference>
<dbReference type="InterPro" id="IPR006311">
    <property type="entry name" value="TAT_signal"/>
</dbReference>
<evidence type="ECO:0000313" key="3">
    <source>
        <dbReference type="EMBL" id="RKN17422.1"/>
    </source>
</evidence>
<organism evidence="2 5">
    <name type="scientific">Streptomyces radicis</name>
    <dbReference type="NCBI Taxonomy" id="1750517"/>
    <lineage>
        <taxon>Bacteria</taxon>
        <taxon>Bacillati</taxon>
        <taxon>Actinomycetota</taxon>
        <taxon>Actinomycetes</taxon>
        <taxon>Kitasatosporales</taxon>
        <taxon>Streptomycetaceae</taxon>
        <taxon>Streptomyces</taxon>
    </lineage>
</organism>
<evidence type="ECO:0000256" key="1">
    <source>
        <dbReference type="SAM" id="SignalP"/>
    </source>
</evidence>
<gene>
    <name evidence="3" type="ORF">D7318_24455</name>
    <name evidence="2" type="ORF">D7319_25090</name>
</gene>
<name>A0A3A9VZF2_9ACTN</name>
<dbReference type="PROSITE" id="PS51318">
    <property type="entry name" value="TAT"/>
    <property type="match status" value="1"/>
</dbReference>
<evidence type="ECO:0008006" key="6">
    <source>
        <dbReference type="Google" id="ProtNLM"/>
    </source>
</evidence>
<dbReference type="OrthoDB" id="3872455at2"/>
<sequence>MTHLSRALLTTTAATGAVLATAGAASAQQAPAQGGVASTLPVVADSLDAAISPAFDLHLYPLANTTADLLDNSVGTAVADFPPLSTELATGPLSDGASIGELPGATAQSLLGGLPVALS</sequence>
<evidence type="ECO:0000313" key="5">
    <source>
        <dbReference type="Proteomes" id="UP000275024"/>
    </source>
</evidence>
<protein>
    <recommendedName>
        <fullName evidence="6">Secreted protein</fullName>
    </recommendedName>
</protein>
<dbReference type="AlphaFoldDB" id="A0A3A9VZF2"/>
<keyword evidence="1" id="KW-0732">Signal</keyword>
<dbReference type="EMBL" id="RBDX01000026">
    <property type="protein sequence ID" value="RKN05553.1"/>
    <property type="molecule type" value="Genomic_DNA"/>
</dbReference>
<feature type="chain" id="PRO_5038730086" description="Secreted protein" evidence="1">
    <location>
        <begin position="28"/>
        <end position="119"/>
    </location>
</feature>
<dbReference type="EMBL" id="RBDY01000024">
    <property type="protein sequence ID" value="RKN17422.1"/>
    <property type="molecule type" value="Genomic_DNA"/>
</dbReference>
<evidence type="ECO:0000313" key="2">
    <source>
        <dbReference type="EMBL" id="RKN05553.1"/>
    </source>
</evidence>
<dbReference type="RefSeq" id="WP_120699359.1">
    <property type="nucleotide sequence ID" value="NZ_RBDX01000026.1"/>
</dbReference>
<feature type="signal peptide" evidence="1">
    <location>
        <begin position="1"/>
        <end position="27"/>
    </location>
</feature>
<accession>A0A3A9VZF2</accession>
<comment type="caution">
    <text evidence="2">The sequence shown here is derived from an EMBL/GenBank/DDBJ whole genome shotgun (WGS) entry which is preliminary data.</text>
</comment>
<evidence type="ECO:0000313" key="4">
    <source>
        <dbReference type="Proteomes" id="UP000268652"/>
    </source>
</evidence>
<reference evidence="4 5" key="1">
    <citation type="submission" date="2018-09" db="EMBL/GenBank/DDBJ databases">
        <title>Streptomyces sp. nov. DS1-2, an endophytic actinomycete isolated from roots of Dendrobium scabrilingue.</title>
        <authorList>
            <person name="Kuncharoen N."/>
            <person name="Kudo T."/>
            <person name="Ohkuma M."/>
            <person name="Yuki M."/>
            <person name="Tanasupawat S."/>
        </authorList>
    </citation>
    <scope>NUCLEOTIDE SEQUENCE [LARGE SCALE GENOMIC DNA]</scope>
    <source>
        <strain evidence="2 5">AZ1-7</strain>
        <strain evidence="3 4">DS1-2</strain>
    </source>
</reference>